<sequence>MTSPTDTRRIKVGSAPTVSIQHGIKRFSHEEMQSRTLLDCFGESESPSVIRVVPLLRVFTISESRCIAVGNIRIVVSGLHLVAFEVFLDGMWKEGTARDNFVPLNPKVSEESDDLTQVTNTLRHLLAESARIDSNCADISNEFHAACVAKSVAEHSRNAIAAVREVRYGLELQLAETSAKSSVEGSQGSLVSALLQLGIILGRGADNAREAVREGLWVFLTDSNAYHSYRVLQDPSIINNAVPATEFSRTWMKLHDAAIRQCTELRGQLDAECTSVHALLAAAAAVSSSREADAQTNFNTLAAVASFGLGIPALVLALYGADRLLPLNTLPRQFAFLPVAAGLVFAAILAVMRSPTGKRRRIWLLGAASALIAALALLIVAGMILPGV</sequence>
<feature type="transmembrane region" description="Helical" evidence="1">
    <location>
        <begin position="363"/>
        <end position="385"/>
    </location>
</feature>
<feature type="transmembrane region" description="Helical" evidence="1">
    <location>
        <begin position="333"/>
        <end position="351"/>
    </location>
</feature>
<evidence type="ECO:0000256" key="1">
    <source>
        <dbReference type="SAM" id="Phobius"/>
    </source>
</evidence>
<keyword evidence="1" id="KW-0812">Transmembrane</keyword>
<dbReference type="Proteomes" id="UP000297626">
    <property type="component" value="Unassembled WGS sequence"/>
</dbReference>
<evidence type="ECO:0000313" key="3">
    <source>
        <dbReference type="Proteomes" id="UP000297626"/>
    </source>
</evidence>
<comment type="caution">
    <text evidence="2">The sequence shown here is derived from an EMBL/GenBank/DDBJ whole genome shotgun (WGS) entry which is preliminary data.</text>
</comment>
<gene>
    <name evidence="2" type="ORF">E3T51_11520</name>
</gene>
<name>A0A4R9BN46_9MICO</name>
<dbReference type="AlphaFoldDB" id="A0A4R9BN46"/>
<accession>A0A4R9BN46</accession>
<feature type="transmembrane region" description="Helical" evidence="1">
    <location>
        <begin position="298"/>
        <end position="321"/>
    </location>
</feature>
<keyword evidence="1" id="KW-0472">Membrane</keyword>
<keyword evidence="3" id="KW-1185">Reference proteome</keyword>
<dbReference type="EMBL" id="SOHN01000015">
    <property type="protein sequence ID" value="TFD86576.1"/>
    <property type="molecule type" value="Genomic_DNA"/>
</dbReference>
<dbReference type="RefSeq" id="WP_134529959.1">
    <property type="nucleotide sequence ID" value="NZ_SOHN01000015.1"/>
</dbReference>
<proteinExistence type="predicted"/>
<protein>
    <submittedName>
        <fullName evidence="2">Uncharacterized protein</fullName>
    </submittedName>
</protein>
<keyword evidence="1" id="KW-1133">Transmembrane helix</keyword>
<reference evidence="2 3" key="1">
    <citation type="submission" date="2019-03" db="EMBL/GenBank/DDBJ databases">
        <title>Genomics of glacier-inhabiting Cryobacterium strains.</title>
        <authorList>
            <person name="Liu Q."/>
            <person name="Xin Y.-H."/>
        </authorList>
    </citation>
    <scope>NUCLEOTIDE SEQUENCE [LARGE SCALE GENOMIC DNA]</scope>
    <source>
        <strain evidence="2 3">Sr54</strain>
    </source>
</reference>
<evidence type="ECO:0000313" key="2">
    <source>
        <dbReference type="EMBL" id="TFD86576.1"/>
    </source>
</evidence>
<organism evidence="2 3">
    <name type="scientific">Cryobacterium serini</name>
    <dbReference type="NCBI Taxonomy" id="1259201"/>
    <lineage>
        <taxon>Bacteria</taxon>
        <taxon>Bacillati</taxon>
        <taxon>Actinomycetota</taxon>
        <taxon>Actinomycetes</taxon>
        <taxon>Micrococcales</taxon>
        <taxon>Microbacteriaceae</taxon>
        <taxon>Cryobacterium</taxon>
    </lineage>
</organism>